<dbReference type="EMBL" id="JAVFWL010000006">
    <property type="protein sequence ID" value="KAK6764796.1"/>
    <property type="molecule type" value="Genomic_DNA"/>
</dbReference>
<gene>
    <name evidence="1" type="primary">Necator_chrX.g25099</name>
    <name evidence="1" type="ORF">RB195_024933</name>
</gene>
<protein>
    <recommendedName>
        <fullName evidence="3">Reverse transcriptase domain-containing protein</fullName>
    </recommendedName>
</protein>
<name>A0ABR1EQ60_NECAM</name>
<evidence type="ECO:0000313" key="2">
    <source>
        <dbReference type="Proteomes" id="UP001303046"/>
    </source>
</evidence>
<evidence type="ECO:0000313" key="1">
    <source>
        <dbReference type="EMBL" id="KAK6764796.1"/>
    </source>
</evidence>
<dbReference type="Proteomes" id="UP001303046">
    <property type="component" value="Unassembled WGS sequence"/>
</dbReference>
<organism evidence="1 2">
    <name type="scientific">Necator americanus</name>
    <name type="common">Human hookworm</name>
    <dbReference type="NCBI Taxonomy" id="51031"/>
    <lineage>
        <taxon>Eukaryota</taxon>
        <taxon>Metazoa</taxon>
        <taxon>Ecdysozoa</taxon>
        <taxon>Nematoda</taxon>
        <taxon>Chromadorea</taxon>
        <taxon>Rhabditida</taxon>
        <taxon>Rhabditina</taxon>
        <taxon>Rhabditomorpha</taxon>
        <taxon>Strongyloidea</taxon>
        <taxon>Ancylostomatidae</taxon>
        <taxon>Bunostominae</taxon>
        <taxon>Necator</taxon>
    </lineage>
</organism>
<evidence type="ECO:0008006" key="3">
    <source>
        <dbReference type="Google" id="ProtNLM"/>
    </source>
</evidence>
<keyword evidence="2" id="KW-1185">Reference proteome</keyword>
<reference evidence="1 2" key="1">
    <citation type="submission" date="2023-08" db="EMBL/GenBank/DDBJ databases">
        <title>A Necator americanus chromosomal reference genome.</title>
        <authorList>
            <person name="Ilik V."/>
            <person name="Petrzelkova K.J."/>
            <person name="Pardy F."/>
            <person name="Fuh T."/>
            <person name="Niatou-Singa F.S."/>
            <person name="Gouil Q."/>
            <person name="Baker L."/>
            <person name="Ritchie M.E."/>
            <person name="Jex A.R."/>
            <person name="Gazzola D."/>
            <person name="Li H."/>
            <person name="Toshio Fujiwara R."/>
            <person name="Zhan B."/>
            <person name="Aroian R.V."/>
            <person name="Pafco B."/>
            <person name="Schwarz E.M."/>
        </authorList>
    </citation>
    <scope>NUCLEOTIDE SEQUENCE [LARGE SCALE GENOMIC DNA]</scope>
    <source>
        <strain evidence="1 2">Aroian</strain>
        <tissue evidence="1">Whole animal</tissue>
    </source>
</reference>
<sequence>MQKTRISKSVKRDLIHTVSKLIELSQKMTVCLTFIDIKKAFSSIENEAFMEALYNQDVITQPIKAFRELYSNITPGISPFFKNIIFDLKREVQQDGTLSPKVSTATLENAIRRLEWSGTRE</sequence>
<comment type="caution">
    <text evidence="1">The sequence shown here is derived from an EMBL/GenBank/DDBJ whole genome shotgun (WGS) entry which is preliminary data.</text>
</comment>
<accession>A0ABR1EQ60</accession>
<proteinExistence type="predicted"/>